<accession>A0A5C8ZZ49</accession>
<sequence length="124" mass="12974">MNKFTIALAALSLGSAAAVADCTKPESPTLPDGASATMDDMLAGQKAVKTFQAANVEYMKCLEEVFTTAEAKVKEGGLAEDVLAETQKAYEAAVEAYNAAVSTEETVAGQFNTEIREYKAANPG</sequence>
<comment type="caution">
    <text evidence="2">The sequence shown here is derived from an EMBL/GenBank/DDBJ whole genome shotgun (WGS) entry which is preliminary data.</text>
</comment>
<evidence type="ECO:0000256" key="1">
    <source>
        <dbReference type="SAM" id="SignalP"/>
    </source>
</evidence>
<evidence type="ECO:0000313" key="3">
    <source>
        <dbReference type="Proteomes" id="UP000321039"/>
    </source>
</evidence>
<name>A0A5C8ZZ49_9GAMM</name>
<keyword evidence="1" id="KW-0732">Signal</keyword>
<organism evidence="2 3">
    <name type="scientific">Parahaliea maris</name>
    <dbReference type="NCBI Taxonomy" id="2716870"/>
    <lineage>
        <taxon>Bacteria</taxon>
        <taxon>Pseudomonadati</taxon>
        <taxon>Pseudomonadota</taxon>
        <taxon>Gammaproteobacteria</taxon>
        <taxon>Cellvibrionales</taxon>
        <taxon>Halieaceae</taxon>
        <taxon>Parahaliea</taxon>
    </lineage>
</organism>
<dbReference type="EMBL" id="VRZA01000003">
    <property type="protein sequence ID" value="TXS93766.1"/>
    <property type="molecule type" value="Genomic_DNA"/>
</dbReference>
<feature type="chain" id="PRO_5022745067" evidence="1">
    <location>
        <begin position="21"/>
        <end position="124"/>
    </location>
</feature>
<dbReference type="Proteomes" id="UP000321039">
    <property type="component" value="Unassembled WGS sequence"/>
</dbReference>
<evidence type="ECO:0000313" key="2">
    <source>
        <dbReference type="EMBL" id="TXS93766.1"/>
    </source>
</evidence>
<dbReference type="AlphaFoldDB" id="A0A5C8ZZ49"/>
<proteinExistence type="predicted"/>
<keyword evidence="3" id="KW-1185">Reference proteome</keyword>
<gene>
    <name evidence="2" type="ORF">FV139_09000</name>
</gene>
<protein>
    <submittedName>
        <fullName evidence="2">Uncharacterized protein</fullName>
    </submittedName>
</protein>
<dbReference type="RefSeq" id="WP_148068109.1">
    <property type="nucleotide sequence ID" value="NZ_VRZA01000003.1"/>
</dbReference>
<feature type="signal peptide" evidence="1">
    <location>
        <begin position="1"/>
        <end position="20"/>
    </location>
</feature>
<reference evidence="2 3" key="1">
    <citation type="submission" date="2019-08" db="EMBL/GenBank/DDBJ databases">
        <title>Parahaliea maris sp. nov., isolated from the surface seawater.</title>
        <authorList>
            <person name="Liu Y."/>
        </authorList>
    </citation>
    <scope>NUCLEOTIDE SEQUENCE [LARGE SCALE GENOMIC DNA]</scope>
    <source>
        <strain evidence="2 3">HSLHS9</strain>
    </source>
</reference>